<dbReference type="RefSeq" id="WP_070802638.1">
    <property type="nucleotide sequence ID" value="NZ_CAJDYE010000003.1"/>
</dbReference>
<gene>
    <name evidence="1" type="ORF">CIP107547_00180</name>
</gene>
<dbReference type="AlphaFoldDB" id="A0A811G0H6"/>
<accession>A0A811G0H6</accession>
<evidence type="ECO:0000313" key="1">
    <source>
        <dbReference type="EMBL" id="CAB0579542.1"/>
    </source>
</evidence>
<dbReference type="Proteomes" id="UP000480222">
    <property type="component" value="Unassembled WGS sequence"/>
</dbReference>
<proteinExistence type="predicted"/>
<comment type="caution">
    <text evidence="1">The sequence shown here is derived from an EMBL/GenBank/DDBJ whole genome shotgun (WGS) entry which is preliminary data.</text>
</comment>
<organism evidence="1 2">
    <name type="scientific">Corynebacterium diphtheriae</name>
    <dbReference type="NCBI Taxonomy" id="1717"/>
    <lineage>
        <taxon>Bacteria</taxon>
        <taxon>Bacillati</taxon>
        <taxon>Actinomycetota</taxon>
        <taxon>Actinomycetes</taxon>
        <taxon>Mycobacteriales</taxon>
        <taxon>Corynebacteriaceae</taxon>
        <taxon>Corynebacterium</taxon>
    </lineage>
</organism>
<evidence type="ECO:0000313" key="2">
    <source>
        <dbReference type="Proteomes" id="UP000480222"/>
    </source>
</evidence>
<dbReference type="EMBL" id="CADDAV010000001">
    <property type="protein sequence ID" value="CAB0579542.1"/>
    <property type="molecule type" value="Genomic_DNA"/>
</dbReference>
<reference evidence="1 2" key="1">
    <citation type="submission" date="2020-02" db="EMBL/GenBank/DDBJ databases">
        <authorList>
            <person name="Brisse S."/>
        </authorList>
    </citation>
    <scope>NUCLEOTIDE SEQUENCE [LARGE SCALE GENOMIC DNA]</scope>
    <source>
        <strain evidence="1">CIP107547</strain>
    </source>
</reference>
<sequence length="171" mass="19514">MTSQIKERFYDFAISNGNPHSRWRNPRSTRLLITGYFTSLTLALIFELLMFAWIHFIWIFIACMFIAMTCWTVLRSTIDLKDMAPEDRLDDYEKAVINQWRQRSLSTALSLLFIGGLAAIIASASFIATDSPLSPNLLAIFAGLYMIYTYLFASSLPAVGYALTFNRNPEE</sequence>
<name>A0A811G0H6_CORDP</name>
<protein>
    <submittedName>
        <fullName evidence="1">Uncharacterized protein</fullName>
    </submittedName>
</protein>